<name>A0A7C3HFB9_MEIRU</name>
<proteinExistence type="predicted"/>
<dbReference type="RefSeq" id="WP_013012785.1">
    <property type="nucleotide sequence ID" value="NZ_JAIMAP010000012.1"/>
</dbReference>
<comment type="caution">
    <text evidence="1">The sequence shown here is derived from an EMBL/GenBank/DDBJ whole genome shotgun (WGS) entry which is preliminary data.</text>
</comment>
<organism evidence="1">
    <name type="scientific">Meiothermus ruber</name>
    <dbReference type="NCBI Taxonomy" id="277"/>
    <lineage>
        <taxon>Bacteria</taxon>
        <taxon>Thermotogati</taxon>
        <taxon>Deinococcota</taxon>
        <taxon>Deinococci</taxon>
        <taxon>Thermales</taxon>
        <taxon>Thermaceae</taxon>
        <taxon>Meiothermus</taxon>
    </lineage>
</organism>
<gene>
    <name evidence="1" type="ORF">ENS82_10375</name>
</gene>
<evidence type="ECO:0000313" key="1">
    <source>
        <dbReference type="EMBL" id="HFG21098.1"/>
    </source>
</evidence>
<protein>
    <submittedName>
        <fullName evidence="1">Uncharacterized protein</fullName>
    </submittedName>
</protein>
<dbReference type="EMBL" id="DSWI01000023">
    <property type="protein sequence ID" value="HFG21098.1"/>
    <property type="molecule type" value="Genomic_DNA"/>
</dbReference>
<sequence>MKQAAILIMTSERNPSGLRTTTGTGWSKLYLAADYYLDLSYKQNGQQAFLVGQVLHEDGVSFSTGTATLLNPQGVPLQTTELTPKAGFRLAVGDLTAHRLELTLDQTTFDIALS</sequence>
<reference evidence="1" key="1">
    <citation type="journal article" date="2020" name="mSystems">
        <title>Genome- and Community-Level Interaction Insights into Carbon Utilization and Element Cycling Functions of Hydrothermarchaeota in Hydrothermal Sediment.</title>
        <authorList>
            <person name="Zhou Z."/>
            <person name="Liu Y."/>
            <person name="Xu W."/>
            <person name="Pan J."/>
            <person name="Luo Z.H."/>
            <person name="Li M."/>
        </authorList>
    </citation>
    <scope>NUCLEOTIDE SEQUENCE [LARGE SCALE GENOMIC DNA]</scope>
    <source>
        <strain evidence="1">SpSt-524</strain>
    </source>
</reference>
<accession>A0A7C3HFB9</accession>
<dbReference type="AlphaFoldDB" id="A0A7C3HFB9"/>